<keyword evidence="5 6" id="KW-0411">Iron-sulfur</keyword>
<feature type="binding site" evidence="6">
    <location>
        <position position="87"/>
    </location>
    <ligand>
        <name>[4Fe-4S] cluster</name>
        <dbReference type="ChEBI" id="CHEBI:49883"/>
        <note>4Fe-4S-S-AdoMet</note>
    </ligand>
</feature>
<dbReference type="GO" id="GO:0051539">
    <property type="term" value="F:4 iron, 4 sulfur cluster binding"/>
    <property type="evidence" value="ECO:0007669"/>
    <property type="project" value="UniProtKB-KW"/>
</dbReference>
<dbReference type="Proteomes" id="UP000058636">
    <property type="component" value="Unassembled WGS sequence"/>
</dbReference>
<comment type="cofactor">
    <cofactor evidence="6">
        <name>[4Fe-4S] cluster</name>
        <dbReference type="ChEBI" id="CHEBI:49883"/>
    </cofactor>
    <text evidence="6">Binds 1 [4Fe-4S] cluster. The cluster is coordinated with 3 cysteines and an exchangeable S-adenosyl-L-methionine.</text>
</comment>
<dbReference type="SFLD" id="SFLDG01101">
    <property type="entry name" value="Uncharacterised_Radical_SAM_Su"/>
    <property type="match status" value="1"/>
</dbReference>
<keyword evidence="3 6" id="KW-0479">Metal-binding</keyword>
<accession>A0A117L2X0</accession>
<reference evidence="7 8" key="1">
    <citation type="journal article" date="2015" name="MBio">
        <title>Genome-Resolved Metagenomic Analysis Reveals Roles for Candidate Phyla and Other Microbial Community Members in Biogeochemical Transformations in Oil Reservoirs.</title>
        <authorList>
            <person name="Hu P."/>
            <person name="Tom L."/>
            <person name="Singh A."/>
            <person name="Thomas B.C."/>
            <person name="Baker B.J."/>
            <person name="Piceno Y.M."/>
            <person name="Andersen G.L."/>
            <person name="Banfield J.F."/>
        </authorList>
    </citation>
    <scope>NUCLEOTIDE SEQUENCE [LARGE SCALE GENOMIC DNA]</scope>
    <source>
        <strain evidence="7">46_26</strain>
    </source>
</reference>
<dbReference type="SMART" id="SM00729">
    <property type="entry name" value="Elp3"/>
    <property type="match status" value="1"/>
</dbReference>
<dbReference type="InterPro" id="IPR034457">
    <property type="entry name" value="Organic_radical-activating"/>
</dbReference>
<dbReference type="InterPro" id="IPR007197">
    <property type="entry name" value="rSAM"/>
</dbReference>
<comment type="caution">
    <text evidence="7">The sequence shown here is derived from an EMBL/GenBank/DDBJ whole genome shotgun (WGS) entry which is preliminary data.</text>
</comment>
<dbReference type="PIRSF" id="PIRSF004869">
    <property type="entry name" value="PflX_prd"/>
    <property type="match status" value="1"/>
</dbReference>
<dbReference type="NCBIfam" id="TIGR04337">
    <property type="entry name" value="AmmeMemoSam_rS"/>
    <property type="match status" value="1"/>
</dbReference>
<dbReference type="InterPro" id="IPR013785">
    <property type="entry name" value="Aldolase_TIM"/>
</dbReference>
<dbReference type="PANTHER" id="PTHR30352:SF5">
    <property type="entry name" value="PYRUVATE FORMATE-LYASE 1-ACTIVATING ENZYME"/>
    <property type="match status" value="1"/>
</dbReference>
<dbReference type="PROSITE" id="PS51918">
    <property type="entry name" value="RADICAL_SAM"/>
    <property type="match status" value="1"/>
</dbReference>
<dbReference type="EMBL" id="LGFG01000058">
    <property type="protein sequence ID" value="KUK23048.1"/>
    <property type="molecule type" value="Genomic_DNA"/>
</dbReference>
<evidence type="ECO:0000256" key="5">
    <source>
        <dbReference type="ARBA" id="ARBA00023014"/>
    </source>
</evidence>
<evidence type="ECO:0000313" key="7">
    <source>
        <dbReference type="EMBL" id="KUK23048.1"/>
    </source>
</evidence>
<dbReference type="GO" id="GO:0046872">
    <property type="term" value="F:metal ion binding"/>
    <property type="evidence" value="ECO:0007669"/>
    <property type="project" value="UniProtKB-KW"/>
</dbReference>
<organism evidence="7 8">
    <name type="scientific">Thermotoga petrophila</name>
    <dbReference type="NCBI Taxonomy" id="93929"/>
    <lineage>
        <taxon>Bacteria</taxon>
        <taxon>Thermotogati</taxon>
        <taxon>Thermotogota</taxon>
        <taxon>Thermotogae</taxon>
        <taxon>Thermotogales</taxon>
        <taxon>Thermotogaceae</taxon>
        <taxon>Thermotoga</taxon>
    </lineage>
</organism>
<dbReference type="GO" id="GO:0003824">
    <property type="term" value="F:catalytic activity"/>
    <property type="evidence" value="ECO:0007669"/>
    <property type="project" value="InterPro"/>
</dbReference>
<gene>
    <name evidence="7" type="ORF">XD57_0853</name>
</gene>
<evidence type="ECO:0000256" key="4">
    <source>
        <dbReference type="ARBA" id="ARBA00023004"/>
    </source>
</evidence>
<keyword evidence="4 6" id="KW-0408">Iron</keyword>
<evidence type="ECO:0000256" key="1">
    <source>
        <dbReference type="ARBA" id="ARBA00022485"/>
    </source>
</evidence>
<feature type="binding site" evidence="6">
    <location>
        <position position="83"/>
    </location>
    <ligand>
        <name>[4Fe-4S] cluster</name>
        <dbReference type="ChEBI" id="CHEBI:49883"/>
        <note>4Fe-4S-S-AdoMet</note>
    </ligand>
</feature>
<dbReference type="AlphaFoldDB" id="A0A117L2X0"/>
<keyword evidence="1" id="KW-0004">4Fe-4S</keyword>
<sequence length="331" mass="38013">MERMALHFEILENGKVKCLLCPHECVLDDGQTGLCGVRKNKNGSLVSLNYGEVTAIAMDPIEKKPLFHFNPGEQIFSVGTFGCNFKCGFCQNWEISQAKPETKRVTPEQLVKIAQMNRNSKGIAFTYNEPLVWYEFVLDTSRVAVREGMYCVLVTNGFINEEPLELLFQSVHAMNIDLKGFNRDFYREIGGDLDVVLRNIEKVYNAGIHVELTTLIIPGKNDDKEDLRREFEWIAELDKDIPLHISRYFPNYKYTIPPTPVEELIEIYEMAREYLNFVYLGNVWDERYESTFCPDCGSLVIRRQGYEVEKVGLDEEGKCTKCGRQIATIIG</sequence>
<dbReference type="SUPFAM" id="SSF102114">
    <property type="entry name" value="Radical SAM enzymes"/>
    <property type="match status" value="1"/>
</dbReference>
<name>A0A117L2X0_9THEM</name>
<proteinExistence type="predicted"/>
<evidence type="ECO:0000313" key="8">
    <source>
        <dbReference type="Proteomes" id="UP000058636"/>
    </source>
</evidence>
<dbReference type="SFLD" id="SFLDS00029">
    <property type="entry name" value="Radical_SAM"/>
    <property type="match status" value="1"/>
</dbReference>
<dbReference type="Gene3D" id="3.20.20.70">
    <property type="entry name" value="Aldolase class I"/>
    <property type="match status" value="1"/>
</dbReference>
<evidence type="ECO:0000256" key="2">
    <source>
        <dbReference type="ARBA" id="ARBA00022691"/>
    </source>
</evidence>
<dbReference type="InterPro" id="IPR058240">
    <property type="entry name" value="rSAM_sf"/>
</dbReference>
<evidence type="ECO:0000256" key="6">
    <source>
        <dbReference type="PIRSR" id="PIRSR004869-50"/>
    </source>
</evidence>
<protein>
    <submittedName>
        <fullName evidence="7">Radical SAM domain protein</fullName>
    </submittedName>
</protein>
<evidence type="ECO:0000256" key="3">
    <source>
        <dbReference type="ARBA" id="ARBA00022723"/>
    </source>
</evidence>
<dbReference type="CDD" id="cd01335">
    <property type="entry name" value="Radical_SAM"/>
    <property type="match status" value="1"/>
</dbReference>
<feature type="binding site" evidence="6">
    <location>
        <position position="90"/>
    </location>
    <ligand>
        <name>[4Fe-4S] cluster</name>
        <dbReference type="ChEBI" id="CHEBI:49883"/>
        <note>4Fe-4S-S-AdoMet</note>
    </ligand>
</feature>
<dbReference type="InterPro" id="IPR016431">
    <property type="entry name" value="Pyrv-formate_lyase-activ_prd"/>
</dbReference>
<dbReference type="InterPro" id="IPR027596">
    <property type="entry name" value="AmmeMemoSam_rS"/>
</dbReference>
<dbReference type="Pfam" id="PF04055">
    <property type="entry name" value="Radical_SAM"/>
    <property type="match status" value="1"/>
</dbReference>
<dbReference type="PATRIC" id="fig|93930.3.peg.1706"/>
<dbReference type="InterPro" id="IPR006638">
    <property type="entry name" value="Elp3/MiaA/NifB-like_rSAM"/>
</dbReference>
<keyword evidence="2 6" id="KW-0949">S-adenosyl-L-methionine</keyword>
<dbReference type="PANTHER" id="PTHR30352">
    <property type="entry name" value="PYRUVATE FORMATE-LYASE-ACTIVATING ENZYME"/>
    <property type="match status" value="1"/>
</dbReference>